<keyword evidence="4" id="KW-1185">Reference proteome</keyword>
<evidence type="ECO:0000256" key="1">
    <source>
        <dbReference type="SAM" id="Phobius"/>
    </source>
</evidence>
<dbReference type="Pfam" id="PF06053">
    <property type="entry name" value="DUF929"/>
    <property type="match status" value="1"/>
</dbReference>
<dbReference type="SUPFAM" id="SSF52833">
    <property type="entry name" value="Thioredoxin-like"/>
    <property type="match status" value="2"/>
</dbReference>
<evidence type="ECO:0000313" key="4">
    <source>
        <dbReference type="Proteomes" id="UP000427373"/>
    </source>
</evidence>
<sequence>MIRRNLRYFLLAIILIIVIVGVSIFSSTKTTTTSVIGKTIPNNLYNQLVELSDQGYNITALPTYYFKVSPLNFSSNGKPAVIFVGAEWCPYCAAERWALIIALLRFGNFSGLEYMLSSSTDVYPNTPTFTFVNATYSSPYITFYGIEYQDRNYQPLEKVPNQVYYVWSNYANLSIPFIVIGYYYKVGTSIDPGLLSNHNWTYVIEQLHNPNSQIYKEIYAEANLITEMICKVDGGKPYSVCSHFIQNDYIPNIYIGEELRVEK</sequence>
<reference evidence="3 4" key="1">
    <citation type="submission" date="2019-10" db="EMBL/GenBank/DDBJ databases">
        <title>Genome Sequences from Six Type Strain Members of the Archaeal Family Sulfolobaceae: Acidianus ambivalens, Acidianus infernus, Metallosphaera prunae, Stygiolobus azoricus, Sulfolobus metallicus, and Sulfurisphaera ohwakuensis.</title>
        <authorList>
            <person name="Counts J.A."/>
            <person name="Kelly R.M."/>
        </authorList>
    </citation>
    <scope>NUCLEOTIDE SEQUENCE [LARGE SCALE GENOMIC DNA]</scope>
    <source>
        <strain evidence="3 4">TA-1</strain>
    </source>
</reference>
<dbReference type="RefSeq" id="WP_156014792.1">
    <property type="nucleotide sequence ID" value="NZ_CP045484.1"/>
</dbReference>
<keyword evidence="1" id="KW-0472">Membrane</keyword>
<dbReference type="EMBL" id="CP045484">
    <property type="protein sequence ID" value="QGR17302.1"/>
    <property type="molecule type" value="Genomic_DNA"/>
</dbReference>
<dbReference type="GeneID" id="42801367"/>
<evidence type="ECO:0000313" key="2">
    <source>
        <dbReference type="EMBL" id="MBB5254810.1"/>
    </source>
</evidence>
<protein>
    <submittedName>
        <fullName evidence="3">DUF929 domain-containing protein</fullName>
    </submittedName>
    <submittedName>
        <fullName evidence="2">Thiol-disulfide isomerase/thioredoxin</fullName>
    </submittedName>
</protein>
<reference evidence="2 5" key="2">
    <citation type="submission" date="2020-08" db="EMBL/GenBank/DDBJ databases">
        <title>Genomic Encyclopedia of Type Strains, Phase IV (KMG-IV): sequencing the most valuable type-strain genomes for metagenomic binning, comparative biology and taxonomic classification.</title>
        <authorList>
            <person name="Goeker M."/>
        </authorList>
    </citation>
    <scope>NUCLEOTIDE SEQUENCE [LARGE SCALE GENOMIC DNA]</scope>
    <source>
        <strain evidence="2 5">DSM 12421</strain>
    </source>
</reference>
<name>A0A650CHM2_SULOH</name>
<dbReference type="KEGG" id="soh:D1869_08940"/>
<feature type="transmembrane region" description="Helical" evidence="1">
    <location>
        <begin position="7"/>
        <end position="25"/>
    </location>
</feature>
<keyword evidence="1" id="KW-1133">Transmembrane helix</keyword>
<dbReference type="AlphaFoldDB" id="A0A650CHM2"/>
<evidence type="ECO:0000313" key="5">
    <source>
        <dbReference type="Proteomes" id="UP000582213"/>
    </source>
</evidence>
<dbReference type="EMBL" id="JACHFY010000025">
    <property type="protein sequence ID" value="MBB5254810.1"/>
    <property type="molecule type" value="Genomic_DNA"/>
</dbReference>
<dbReference type="InterPro" id="IPR009272">
    <property type="entry name" value="DUF929"/>
</dbReference>
<dbReference type="Proteomes" id="UP000582213">
    <property type="component" value="Unassembled WGS sequence"/>
</dbReference>
<proteinExistence type="predicted"/>
<accession>A0A650CHM2</accession>
<keyword evidence="2" id="KW-0413">Isomerase</keyword>
<evidence type="ECO:0000313" key="3">
    <source>
        <dbReference type="EMBL" id="QGR17302.1"/>
    </source>
</evidence>
<keyword evidence="1" id="KW-0812">Transmembrane</keyword>
<gene>
    <name evidence="3" type="ORF">D1869_08940</name>
    <name evidence="2" type="ORF">HNQ62_002584</name>
</gene>
<dbReference type="GO" id="GO:0016853">
    <property type="term" value="F:isomerase activity"/>
    <property type="evidence" value="ECO:0007669"/>
    <property type="project" value="UniProtKB-KW"/>
</dbReference>
<organism evidence="3 4">
    <name type="scientific">Sulfurisphaera ohwakuensis</name>
    <dbReference type="NCBI Taxonomy" id="69656"/>
    <lineage>
        <taxon>Archaea</taxon>
        <taxon>Thermoproteota</taxon>
        <taxon>Thermoprotei</taxon>
        <taxon>Sulfolobales</taxon>
        <taxon>Sulfolobaceae</taxon>
        <taxon>Sulfurisphaera</taxon>
    </lineage>
</organism>
<dbReference type="OrthoDB" id="5970at2157"/>
<dbReference type="InterPro" id="IPR036249">
    <property type="entry name" value="Thioredoxin-like_sf"/>
</dbReference>
<dbReference type="Proteomes" id="UP000427373">
    <property type="component" value="Chromosome"/>
</dbReference>